<accession>A0ABD0YFA5</accession>
<feature type="domain" description="WASH complex subunit 4 N-terminal" evidence="1">
    <location>
        <begin position="2"/>
        <end position="90"/>
    </location>
</feature>
<sequence length="147" mass="17219">METDNKIQNKVLVIFSTICKEVSYLEKEAVRKYLPNLLYYGESCSFQNSDEQLNLMANELLVQLLDVLSFVRRCRYVLVHFLQQLANTFSIPQKYGSDTYFPIKFQVTKFKKWCHKSFCQLIIGVKRQSIILITKDGNDKEKCIGNM</sequence>
<dbReference type="Pfam" id="PF14745">
    <property type="entry name" value="WASH-4_N"/>
    <property type="match status" value="1"/>
</dbReference>
<evidence type="ECO:0000313" key="2">
    <source>
        <dbReference type="EMBL" id="KAL1129991.1"/>
    </source>
</evidence>
<dbReference type="AlphaFoldDB" id="A0ABD0YFA5"/>
<dbReference type="InterPro" id="IPR028191">
    <property type="entry name" value="WASH-4_N"/>
</dbReference>
<evidence type="ECO:0000259" key="1">
    <source>
        <dbReference type="Pfam" id="PF14745"/>
    </source>
</evidence>
<dbReference type="PANTHER" id="PTHR31409">
    <property type="entry name" value="WASH COMPLEX SUBUNIT 4"/>
    <property type="match status" value="1"/>
</dbReference>
<reference evidence="2 3" key="1">
    <citation type="submission" date="2024-07" db="EMBL/GenBank/DDBJ databases">
        <title>Chromosome-level genome assembly of the water stick insect Ranatra chinensis (Heteroptera: Nepidae).</title>
        <authorList>
            <person name="Liu X."/>
        </authorList>
    </citation>
    <scope>NUCLEOTIDE SEQUENCE [LARGE SCALE GENOMIC DNA]</scope>
    <source>
        <strain evidence="2">Cailab_2021Rc</strain>
        <tissue evidence="2">Muscle</tissue>
    </source>
</reference>
<keyword evidence="3" id="KW-1185">Reference proteome</keyword>
<proteinExistence type="predicted"/>
<dbReference type="InterPro" id="IPR027307">
    <property type="entry name" value="WASH7"/>
</dbReference>
<dbReference type="PANTHER" id="PTHR31409:SF0">
    <property type="entry name" value="WASH COMPLEX SUBUNIT 4"/>
    <property type="match status" value="1"/>
</dbReference>
<evidence type="ECO:0000313" key="3">
    <source>
        <dbReference type="Proteomes" id="UP001558652"/>
    </source>
</evidence>
<dbReference type="Proteomes" id="UP001558652">
    <property type="component" value="Unassembled WGS sequence"/>
</dbReference>
<name>A0ABD0YFA5_9HEMI</name>
<protein>
    <recommendedName>
        <fullName evidence="1">WASH complex subunit 4 N-terminal domain-containing protein</fullName>
    </recommendedName>
</protein>
<comment type="caution">
    <text evidence="2">The sequence shown here is derived from an EMBL/GenBank/DDBJ whole genome shotgun (WGS) entry which is preliminary data.</text>
</comment>
<dbReference type="EMBL" id="JBFDAA010000008">
    <property type="protein sequence ID" value="KAL1129991.1"/>
    <property type="molecule type" value="Genomic_DNA"/>
</dbReference>
<gene>
    <name evidence="2" type="ORF">AAG570_012934</name>
</gene>
<organism evidence="2 3">
    <name type="scientific">Ranatra chinensis</name>
    <dbReference type="NCBI Taxonomy" id="642074"/>
    <lineage>
        <taxon>Eukaryota</taxon>
        <taxon>Metazoa</taxon>
        <taxon>Ecdysozoa</taxon>
        <taxon>Arthropoda</taxon>
        <taxon>Hexapoda</taxon>
        <taxon>Insecta</taxon>
        <taxon>Pterygota</taxon>
        <taxon>Neoptera</taxon>
        <taxon>Paraneoptera</taxon>
        <taxon>Hemiptera</taxon>
        <taxon>Heteroptera</taxon>
        <taxon>Panheteroptera</taxon>
        <taxon>Nepomorpha</taxon>
        <taxon>Nepidae</taxon>
        <taxon>Ranatrinae</taxon>
        <taxon>Ranatra</taxon>
    </lineage>
</organism>